<dbReference type="PANTHER" id="PTHR44154:SF1">
    <property type="entry name" value="QUINONE OXIDOREDUCTASE"/>
    <property type="match status" value="1"/>
</dbReference>
<proteinExistence type="predicted"/>
<evidence type="ECO:0000259" key="2">
    <source>
        <dbReference type="SMART" id="SM00829"/>
    </source>
</evidence>
<name>A0ABQ6R4V6_9BACT</name>
<comment type="caution">
    <text evidence="3">The sequence shown here is derived from an EMBL/GenBank/DDBJ whole genome shotgun (WGS) entry which is preliminary data.</text>
</comment>
<keyword evidence="4" id="KW-1185">Reference proteome</keyword>
<protein>
    <submittedName>
        <fullName evidence="3">NADP-dependent oxidoreductase</fullName>
    </submittedName>
</protein>
<reference evidence="3 4" key="1">
    <citation type="journal article" date="2024" name="Arch. Microbiol.">
        <title>Corallococcus caeni sp. nov., a novel myxobacterium isolated from activated sludge.</title>
        <authorList>
            <person name="Tomita S."/>
            <person name="Nakai R."/>
            <person name="Kuroda K."/>
            <person name="Kurashita H."/>
            <person name="Hatamoto M."/>
            <person name="Yamaguchi T."/>
            <person name="Narihiro T."/>
        </authorList>
    </citation>
    <scope>NUCLEOTIDE SEQUENCE [LARGE SCALE GENOMIC DNA]</scope>
    <source>
        <strain evidence="3 4">NO1</strain>
    </source>
</reference>
<dbReference type="Gene3D" id="3.40.50.720">
    <property type="entry name" value="NAD(P)-binding Rossmann-like Domain"/>
    <property type="match status" value="1"/>
</dbReference>
<dbReference type="InterPro" id="IPR011032">
    <property type="entry name" value="GroES-like_sf"/>
</dbReference>
<dbReference type="Gene3D" id="3.90.180.10">
    <property type="entry name" value="Medium-chain alcohol dehydrogenases, catalytic domain"/>
    <property type="match status" value="1"/>
</dbReference>
<keyword evidence="1" id="KW-0521">NADP</keyword>
<dbReference type="Pfam" id="PF08240">
    <property type="entry name" value="ADH_N"/>
    <property type="match status" value="1"/>
</dbReference>
<dbReference type="Pfam" id="PF00107">
    <property type="entry name" value="ADH_zinc_N"/>
    <property type="match status" value="1"/>
</dbReference>
<sequence>MPANIPDKMKAAALDRFGGPEVLGIKTVSVPTCGDDEVLVRVAAAGIGAWDWMEREGQMAEMLPGGPKFPYVPGADGAGEIVAVGKGVKDLQVGDQVYGSAFLSTKGGFYAEYVAVKGDQAARIPKGLKVEQAAALAADGITALRGLEDHLQLKSGQRLLIFGANGGIGHMALQFAKRMGAKVLAVASGEDGVELARRLGADAVVDGRKGDVDKVCDEFAKEGFDAALVLASGDAAEKALQHVRKGGRVAWPNGVEPAPKVPEGIQGIPYDGIPGADVLKRMNALIEAGPFHLEIGRSYALEEAAKAQQEVLKHHLGKYTLRIQ</sequence>
<evidence type="ECO:0000256" key="1">
    <source>
        <dbReference type="ARBA" id="ARBA00022857"/>
    </source>
</evidence>
<organism evidence="3 4">
    <name type="scientific">Corallococcus caeni</name>
    <dbReference type="NCBI Taxonomy" id="3082388"/>
    <lineage>
        <taxon>Bacteria</taxon>
        <taxon>Pseudomonadati</taxon>
        <taxon>Myxococcota</taxon>
        <taxon>Myxococcia</taxon>
        <taxon>Myxococcales</taxon>
        <taxon>Cystobacterineae</taxon>
        <taxon>Myxococcaceae</taxon>
        <taxon>Corallococcus</taxon>
    </lineage>
</organism>
<dbReference type="EMBL" id="BTTX01000011">
    <property type="protein sequence ID" value="GMU11122.1"/>
    <property type="molecule type" value="Genomic_DNA"/>
</dbReference>
<dbReference type="SMART" id="SM00829">
    <property type="entry name" value="PKS_ER"/>
    <property type="match status" value="1"/>
</dbReference>
<dbReference type="InterPro" id="IPR020843">
    <property type="entry name" value="ER"/>
</dbReference>
<accession>A0ABQ6R4V6</accession>
<dbReference type="InterPro" id="IPR036291">
    <property type="entry name" value="NAD(P)-bd_dom_sf"/>
</dbReference>
<feature type="domain" description="Enoyl reductase (ER)" evidence="2">
    <location>
        <begin position="18"/>
        <end position="321"/>
    </location>
</feature>
<dbReference type="CDD" id="cd05289">
    <property type="entry name" value="MDR_like_2"/>
    <property type="match status" value="1"/>
</dbReference>
<dbReference type="PANTHER" id="PTHR44154">
    <property type="entry name" value="QUINONE OXIDOREDUCTASE"/>
    <property type="match status" value="1"/>
</dbReference>
<dbReference type="InterPro" id="IPR051603">
    <property type="entry name" value="Zinc-ADH_QOR/CCCR"/>
</dbReference>
<dbReference type="RefSeq" id="WP_338282412.1">
    <property type="nucleotide sequence ID" value="NZ_BTTX01000011.1"/>
</dbReference>
<dbReference type="InterPro" id="IPR013154">
    <property type="entry name" value="ADH-like_N"/>
</dbReference>
<evidence type="ECO:0000313" key="4">
    <source>
        <dbReference type="Proteomes" id="UP001342631"/>
    </source>
</evidence>
<dbReference type="SUPFAM" id="SSF51735">
    <property type="entry name" value="NAD(P)-binding Rossmann-fold domains"/>
    <property type="match status" value="1"/>
</dbReference>
<gene>
    <name evidence="3" type="ORF">ASNO1_73760</name>
</gene>
<evidence type="ECO:0000313" key="3">
    <source>
        <dbReference type="EMBL" id="GMU11122.1"/>
    </source>
</evidence>
<dbReference type="Proteomes" id="UP001342631">
    <property type="component" value="Unassembled WGS sequence"/>
</dbReference>
<dbReference type="SUPFAM" id="SSF50129">
    <property type="entry name" value="GroES-like"/>
    <property type="match status" value="1"/>
</dbReference>
<dbReference type="InterPro" id="IPR013149">
    <property type="entry name" value="ADH-like_C"/>
</dbReference>